<sequence>MPPKRSITTSGGSTRSSRPSKRYRNAAIGAPSADDAAAASPRLAQAQALAERAGGGASYLAVRPVRHGVRSLRETSLQVAARGLYESVRIARDQPAASPSKGNSNIGWDPERDSGRIEDARHLRTFIQNLPVDVANRLMRLVLDMTTSTSFDDPSDPGVSVMSIAMLFFHPNTTRLSLSGMAAPMLLVSRIPHCTGLTELDLSGHVALRDPILAKVVAQLPTLEIVNLKGCTKIGDQTLVALSMASEDRLRVVNLSLTAVTIKGLTSLLARCKNLEVLKLANVQGLNERNVSKWITDATDAALGWRHAPLSRLRTLKVRSTEFTDASIGRLLSLCAPTLERLDVSYSNLKTLDFISSALHTLPEWKLTKLVASGLPLTPTTLQGFFDPLAERPDEERRRFSTLKLGSLPATSTKAPGLTDAVLAKLMPSLEKLDGLEKVSLFQNWGLGKLEQPLSRFVEVIGRKCTFLDLTLPVESYHLEGLLPPIEDESDPDPSISYEPPRLQTLVLDSSRITDDAAGAISACHDLRSLHLAETRISTRLLSTVLNSCPNLVQLNLTSCRGVPVTQRRTFFEAWAKGENGLRPFGIFRSARNSGPFHVVKSVRLISLRDQLKHRKQAAAATQPKDCYRKAPSSSSQSTST</sequence>
<feature type="region of interest" description="Disordered" evidence="1">
    <location>
        <begin position="92"/>
        <end position="113"/>
    </location>
</feature>
<dbReference type="SUPFAM" id="SSF52047">
    <property type="entry name" value="RNI-like"/>
    <property type="match status" value="1"/>
</dbReference>
<dbReference type="AlphaFoldDB" id="A0A9P7B6I9"/>
<comment type="caution">
    <text evidence="2">The sequence shown here is derived from an EMBL/GenBank/DDBJ whole genome shotgun (WGS) entry which is preliminary data.</text>
</comment>
<dbReference type="PANTHER" id="PTHR13318">
    <property type="entry name" value="PARTNER OF PAIRED, ISOFORM B-RELATED"/>
    <property type="match status" value="1"/>
</dbReference>
<name>A0A9P7B6I9_RHOMI</name>
<evidence type="ECO:0000313" key="2">
    <source>
        <dbReference type="EMBL" id="KAG0661506.1"/>
    </source>
</evidence>
<protein>
    <recommendedName>
        <fullName evidence="4">RNI-like protein</fullName>
    </recommendedName>
</protein>
<keyword evidence="3" id="KW-1185">Reference proteome</keyword>
<feature type="region of interest" description="Disordered" evidence="1">
    <location>
        <begin position="1"/>
        <end position="39"/>
    </location>
</feature>
<feature type="compositionally biased region" description="Low complexity" evidence="1">
    <location>
        <begin position="26"/>
        <end position="39"/>
    </location>
</feature>
<gene>
    <name evidence="2" type="ORF">C6P46_003918</name>
</gene>
<dbReference type="GO" id="GO:0031146">
    <property type="term" value="P:SCF-dependent proteasomal ubiquitin-dependent protein catabolic process"/>
    <property type="evidence" value="ECO:0007669"/>
    <property type="project" value="TreeGrafter"/>
</dbReference>
<feature type="compositionally biased region" description="Low complexity" evidence="1">
    <location>
        <begin position="1"/>
        <end position="17"/>
    </location>
</feature>
<proteinExistence type="predicted"/>
<dbReference type="InterPro" id="IPR032675">
    <property type="entry name" value="LRR_dom_sf"/>
</dbReference>
<evidence type="ECO:0008006" key="4">
    <source>
        <dbReference type="Google" id="ProtNLM"/>
    </source>
</evidence>
<accession>A0A9P7B6I9</accession>
<dbReference type="GO" id="GO:0019005">
    <property type="term" value="C:SCF ubiquitin ligase complex"/>
    <property type="evidence" value="ECO:0007669"/>
    <property type="project" value="TreeGrafter"/>
</dbReference>
<evidence type="ECO:0000313" key="3">
    <source>
        <dbReference type="Proteomes" id="UP000777482"/>
    </source>
</evidence>
<dbReference type="OrthoDB" id="550575at2759"/>
<dbReference type="InterPro" id="IPR001611">
    <property type="entry name" value="Leu-rich_rpt"/>
</dbReference>
<dbReference type="Proteomes" id="UP000777482">
    <property type="component" value="Unassembled WGS sequence"/>
</dbReference>
<organism evidence="2 3">
    <name type="scientific">Rhodotorula mucilaginosa</name>
    <name type="common">Yeast</name>
    <name type="synonym">Rhodotorula rubra</name>
    <dbReference type="NCBI Taxonomy" id="5537"/>
    <lineage>
        <taxon>Eukaryota</taxon>
        <taxon>Fungi</taxon>
        <taxon>Dikarya</taxon>
        <taxon>Basidiomycota</taxon>
        <taxon>Pucciniomycotina</taxon>
        <taxon>Microbotryomycetes</taxon>
        <taxon>Sporidiobolales</taxon>
        <taxon>Sporidiobolaceae</taxon>
        <taxon>Rhodotorula</taxon>
    </lineage>
</organism>
<dbReference type="EMBL" id="PUHQ01000034">
    <property type="protein sequence ID" value="KAG0661506.1"/>
    <property type="molecule type" value="Genomic_DNA"/>
</dbReference>
<evidence type="ECO:0000256" key="1">
    <source>
        <dbReference type="SAM" id="MobiDB-lite"/>
    </source>
</evidence>
<dbReference type="Gene3D" id="3.80.10.10">
    <property type="entry name" value="Ribonuclease Inhibitor"/>
    <property type="match status" value="2"/>
</dbReference>
<dbReference type="Pfam" id="PF13855">
    <property type="entry name" value="LRR_8"/>
    <property type="match status" value="1"/>
</dbReference>
<feature type="region of interest" description="Disordered" evidence="1">
    <location>
        <begin position="618"/>
        <end position="641"/>
    </location>
</feature>
<reference evidence="2 3" key="1">
    <citation type="submission" date="2020-11" db="EMBL/GenBank/DDBJ databases">
        <title>Kefir isolates.</title>
        <authorList>
            <person name="Marcisauskas S."/>
            <person name="Kim Y."/>
            <person name="Blasche S."/>
        </authorList>
    </citation>
    <scope>NUCLEOTIDE SEQUENCE [LARGE SCALE GENOMIC DNA]</scope>
    <source>
        <strain evidence="2 3">KR</strain>
    </source>
</reference>